<organism evidence="11 12">
    <name type="scientific">Apodospora peruviana</name>
    <dbReference type="NCBI Taxonomy" id="516989"/>
    <lineage>
        <taxon>Eukaryota</taxon>
        <taxon>Fungi</taxon>
        <taxon>Dikarya</taxon>
        <taxon>Ascomycota</taxon>
        <taxon>Pezizomycotina</taxon>
        <taxon>Sordariomycetes</taxon>
        <taxon>Sordariomycetidae</taxon>
        <taxon>Sordariales</taxon>
        <taxon>Lasiosphaeriaceae</taxon>
        <taxon>Apodospora</taxon>
    </lineage>
</organism>
<feature type="binding site" description="axial binding residue" evidence="8">
    <location>
        <position position="490"/>
    </location>
    <ligand>
        <name>heme</name>
        <dbReference type="ChEBI" id="CHEBI:30413"/>
    </ligand>
    <ligandPart>
        <name>Fe</name>
        <dbReference type="ChEBI" id="CHEBI:18248"/>
    </ligandPart>
</feature>
<evidence type="ECO:0000256" key="5">
    <source>
        <dbReference type="ARBA" id="ARBA00023002"/>
    </source>
</evidence>
<evidence type="ECO:0000256" key="4">
    <source>
        <dbReference type="ARBA" id="ARBA00022723"/>
    </source>
</evidence>
<name>A0AAE0M212_9PEZI</name>
<dbReference type="AlphaFoldDB" id="A0AAE0M212"/>
<evidence type="ECO:0000256" key="6">
    <source>
        <dbReference type="ARBA" id="ARBA00023004"/>
    </source>
</evidence>
<reference evidence="11" key="1">
    <citation type="journal article" date="2023" name="Mol. Phylogenet. Evol.">
        <title>Genome-scale phylogeny and comparative genomics of the fungal order Sordariales.</title>
        <authorList>
            <person name="Hensen N."/>
            <person name="Bonometti L."/>
            <person name="Westerberg I."/>
            <person name="Brannstrom I.O."/>
            <person name="Guillou S."/>
            <person name="Cros-Aarteil S."/>
            <person name="Calhoun S."/>
            <person name="Haridas S."/>
            <person name="Kuo A."/>
            <person name="Mondo S."/>
            <person name="Pangilinan J."/>
            <person name="Riley R."/>
            <person name="LaButti K."/>
            <person name="Andreopoulos B."/>
            <person name="Lipzen A."/>
            <person name="Chen C."/>
            <person name="Yan M."/>
            <person name="Daum C."/>
            <person name="Ng V."/>
            <person name="Clum A."/>
            <person name="Steindorff A."/>
            <person name="Ohm R.A."/>
            <person name="Martin F."/>
            <person name="Silar P."/>
            <person name="Natvig D.O."/>
            <person name="Lalanne C."/>
            <person name="Gautier V."/>
            <person name="Ament-Velasquez S.L."/>
            <person name="Kruys A."/>
            <person name="Hutchinson M.I."/>
            <person name="Powell A.J."/>
            <person name="Barry K."/>
            <person name="Miller A.N."/>
            <person name="Grigoriev I.V."/>
            <person name="Debuchy R."/>
            <person name="Gladieux P."/>
            <person name="Hiltunen Thoren M."/>
            <person name="Johannesson H."/>
        </authorList>
    </citation>
    <scope>NUCLEOTIDE SEQUENCE</scope>
    <source>
        <strain evidence="11">CBS 118394</strain>
    </source>
</reference>
<keyword evidence="4 8" id="KW-0479">Metal-binding</keyword>
<keyword evidence="10" id="KW-0812">Transmembrane</keyword>
<dbReference type="InterPro" id="IPR036396">
    <property type="entry name" value="Cyt_P450_sf"/>
</dbReference>
<evidence type="ECO:0000256" key="7">
    <source>
        <dbReference type="ARBA" id="ARBA00023033"/>
    </source>
</evidence>
<dbReference type="PANTHER" id="PTHR46206:SF1">
    <property type="entry name" value="P450, PUTATIVE (EUROFUNG)-RELATED"/>
    <property type="match status" value="1"/>
</dbReference>
<dbReference type="Pfam" id="PF00067">
    <property type="entry name" value="p450"/>
    <property type="match status" value="1"/>
</dbReference>
<keyword evidence="6 8" id="KW-0408">Iron</keyword>
<comment type="similarity">
    <text evidence="2 9">Belongs to the cytochrome P450 family.</text>
</comment>
<dbReference type="Gene3D" id="1.10.630.10">
    <property type="entry name" value="Cytochrome P450"/>
    <property type="match status" value="1"/>
</dbReference>
<comment type="cofactor">
    <cofactor evidence="1 8">
        <name>heme</name>
        <dbReference type="ChEBI" id="CHEBI:30413"/>
    </cofactor>
</comment>
<evidence type="ECO:0000256" key="10">
    <source>
        <dbReference type="SAM" id="Phobius"/>
    </source>
</evidence>
<dbReference type="GO" id="GO:0004497">
    <property type="term" value="F:monooxygenase activity"/>
    <property type="evidence" value="ECO:0007669"/>
    <property type="project" value="UniProtKB-KW"/>
</dbReference>
<dbReference type="PROSITE" id="PS00086">
    <property type="entry name" value="CYTOCHROME_P450"/>
    <property type="match status" value="1"/>
</dbReference>
<dbReference type="EMBL" id="JAUEDM010000005">
    <property type="protein sequence ID" value="KAK3316217.1"/>
    <property type="molecule type" value="Genomic_DNA"/>
</dbReference>
<comment type="caution">
    <text evidence="11">The sequence shown here is derived from an EMBL/GenBank/DDBJ whole genome shotgun (WGS) entry which is preliminary data.</text>
</comment>
<evidence type="ECO:0000256" key="1">
    <source>
        <dbReference type="ARBA" id="ARBA00001971"/>
    </source>
</evidence>
<protein>
    <submittedName>
        <fullName evidence="11">Cytochrome P450</fullName>
    </submittedName>
</protein>
<sequence>MATSISAQALESLTLGRVAAAIFLLTVGSFIVDFTWKPRYSKSLPRVGNGSGVVGTVKNWFGYMTQFNKWNDDGYQKYSKHGHSYVVPHAPSRIPEIVVARSQTAWLLELPDRTLSAKEAHRTVLYNDYQFFFLDDGFPIRTVHKHLARNIVGVIPGVQEEIQLAIDDVFGTDTENWKSINLWEAWLGIVPRVTNRILISAPTCRNKEFLKGQVGFADDIVRNSFILNIFPRVLHPIVARLVTTSNWWHWRTSFKIAKPVIEQRLHDMARKAAGDPKYDSYEPEEDLVTWLIRQAYAEGLTEELNAEMISKRLLPVEFAAIHTTVITGHTLMLDLLSTDPAQKLLDILRDETSTVFREEGKKHWTKTSLSKLHRIDSAIKESMRLSHFATALTHRKVIAKEGITNPEEGWHAPYGSLLMINLAGTHHDPDIYENPDKYDAFRFSRAREAYDVQQGGDEKKNLEEAMQSKRQGMVTTSDTFLPFSHGRHACPGRFFVAHELKMIMAYLLENYEIKPIVERPKPMWIGETIVPPLDAVVEIRRRKTV</sequence>
<dbReference type="InterPro" id="IPR017972">
    <property type="entry name" value="Cyt_P450_CS"/>
</dbReference>
<keyword evidence="7 9" id="KW-0503">Monooxygenase</keyword>
<keyword evidence="12" id="KW-1185">Reference proteome</keyword>
<evidence type="ECO:0000256" key="9">
    <source>
        <dbReference type="RuleBase" id="RU000461"/>
    </source>
</evidence>
<dbReference type="InterPro" id="IPR001128">
    <property type="entry name" value="Cyt_P450"/>
</dbReference>
<feature type="transmembrane region" description="Helical" evidence="10">
    <location>
        <begin position="18"/>
        <end position="36"/>
    </location>
</feature>
<keyword evidence="10" id="KW-1133">Transmembrane helix</keyword>
<dbReference type="GO" id="GO:0005506">
    <property type="term" value="F:iron ion binding"/>
    <property type="evidence" value="ECO:0007669"/>
    <property type="project" value="InterPro"/>
</dbReference>
<dbReference type="PRINTS" id="PR00465">
    <property type="entry name" value="EP450IV"/>
</dbReference>
<dbReference type="GO" id="GO:0020037">
    <property type="term" value="F:heme binding"/>
    <property type="evidence" value="ECO:0007669"/>
    <property type="project" value="InterPro"/>
</dbReference>
<dbReference type="SUPFAM" id="SSF48264">
    <property type="entry name" value="Cytochrome P450"/>
    <property type="match status" value="1"/>
</dbReference>
<keyword evidence="5 9" id="KW-0560">Oxidoreductase</keyword>
<evidence type="ECO:0000256" key="3">
    <source>
        <dbReference type="ARBA" id="ARBA00022617"/>
    </source>
</evidence>
<evidence type="ECO:0000313" key="12">
    <source>
        <dbReference type="Proteomes" id="UP001283341"/>
    </source>
</evidence>
<dbReference type="InterPro" id="IPR002403">
    <property type="entry name" value="Cyt_P450_E_grp-IV"/>
</dbReference>
<dbReference type="CDD" id="cd11041">
    <property type="entry name" value="CYP503A1-like"/>
    <property type="match status" value="1"/>
</dbReference>
<dbReference type="GO" id="GO:0016705">
    <property type="term" value="F:oxidoreductase activity, acting on paired donors, with incorporation or reduction of molecular oxygen"/>
    <property type="evidence" value="ECO:0007669"/>
    <property type="project" value="InterPro"/>
</dbReference>
<proteinExistence type="inferred from homology"/>
<accession>A0AAE0M212</accession>
<evidence type="ECO:0000256" key="2">
    <source>
        <dbReference type="ARBA" id="ARBA00010617"/>
    </source>
</evidence>
<keyword evidence="10" id="KW-0472">Membrane</keyword>
<dbReference type="Proteomes" id="UP001283341">
    <property type="component" value="Unassembled WGS sequence"/>
</dbReference>
<reference evidence="11" key="2">
    <citation type="submission" date="2023-06" db="EMBL/GenBank/DDBJ databases">
        <authorList>
            <consortium name="Lawrence Berkeley National Laboratory"/>
            <person name="Haridas S."/>
            <person name="Hensen N."/>
            <person name="Bonometti L."/>
            <person name="Westerberg I."/>
            <person name="Brannstrom I.O."/>
            <person name="Guillou S."/>
            <person name="Cros-Aarteil S."/>
            <person name="Calhoun S."/>
            <person name="Kuo A."/>
            <person name="Mondo S."/>
            <person name="Pangilinan J."/>
            <person name="Riley R."/>
            <person name="Labutti K."/>
            <person name="Andreopoulos B."/>
            <person name="Lipzen A."/>
            <person name="Chen C."/>
            <person name="Yanf M."/>
            <person name="Daum C."/>
            <person name="Ng V."/>
            <person name="Clum A."/>
            <person name="Steindorff A."/>
            <person name="Ohm R."/>
            <person name="Martin F."/>
            <person name="Silar P."/>
            <person name="Natvig D."/>
            <person name="Lalanne C."/>
            <person name="Gautier V."/>
            <person name="Ament-Velasquez S.L."/>
            <person name="Kruys A."/>
            <person name="Hutchinson M.I."/>
            <person name="Powell A.J."/>
            <person name="Barry K."/>
            <person name="Miller A.N."/>
            <person name="Grigoriev I.V."/>
            <person name="Debuchy R."/>
            <person name="Gladieux P."/>
            <person name="Thoren M.H."/>
            <person name="Johannesson H."/>
        </authorList>
    </citation>
    <scope>NUCLEOTIDE SEQUENCE</scope>
    <source>
        <strain evidence="11">CBS 118394</strain>
    </source>
</reference>
<dbReference type="PANTHER" id="PTHR46206">
    <property type="entry name" value="CYTOCHROME P450"/>
    <property type="match status" value="1"/>
</dbReference>
<gene>
    <name evidence="11" type="ORF">B0H66DRAFT_592443</name>
</gene>
<evidence type="ECO:0000256" key="8">
    <source>
        <dbReference type="PIRSR" id="PIRSR602403-1"/>
    </source>
</evidence>
<keyword evidence="3 8" id="KW-0349">Heme</keyword>
<evidence type="ECO:0000313" key="11">
    <source>
        <dbReference type="EMBL" id="KAK3316217.1"/>
    </source>
</evidence>